<accession>A0A2P9HBB5</accession>
<proteinExistence type="predicted"/>
<reference evidence="2" key="1">
    <citation type="submission" date="2017-12" db="EMBL/GenBank/DDBJ databases">
        <authorList>
            <person name="Diaz M."/>
        </authorList>
    </citation>
    <scope>NUCLEOTIDE SEQUENCE [LARGE SCALE GENOMIC DNA]</scope>
    <source>
        <strain evidence="2">FI11154</strain>
    </source>
</reference>
<sequence length="193" mass="21434">MKNPIRNVVVEYKNKRARKTGTSLWGSLDLKSIAREVEADAPQPMPEVKLTPDLPEQAASKVEIKAVKPVPVAEPVFVNIAESPLVTTSSDAEVSQLEASPGETVAPRMPELTEAVVVRAKKPSIRSGVRKVVPRKQSFKDQLVAEADIQAELLSLEIENVKLKRELMAKLRAEKIFLLAIARRLRQREVKDN</sequence>
<protein>
    <submittedName>
        <fullName evidence="1">Uncharacterized protein</fullName>
    </submittedName>
</protein>
<dbReference type="RefSeq" id="WP_109365654.1">
    <property type="nucleotide sequence ID" value="NZ_OOFM01000001.1"/>
</dbReference>
<dbReference type="EMBL" id="OOFM01000001">
    <property type="protein sequence ID" value="SPL61374.1"/>
    <property type="molecule type" value="Genomic_DNA"/>
</dbReference>
<evidence type="ECO:0000313" key="2">
    <source>
        <dbReference type="Proteomes" id="UP000246073"/>
    </source>
</evidence>
<dbReference type="Proteomes" id="UP000246073">
    <property type="component" value="Unassembled WGS sequence"/>
</dbReference>
<dbReference type="AlphaFoldDB" id="A0A2P9HBB5"/>
<name>A0A2P9HBB5_9HYPH</name>
<evidence type="ECO:0000313" key="1">
    <source>
        <dbReference type="EMBL" id="SPL61374.1"/>
    </source>
</evidence>
<organism evidence="1 2">
    <name type="scientific">Ochrobactrum soli</name>
    <dbReference type="NCBI Taxonomy" id="2448455"/>
    <lineage>
        <taxon>Bacteria</taxon>
        <taxon>Pseudomonadati</taxon>
        <taxon>Pseudomonadota</taxon>
        <taxon>Alphaproteobacteria</taxon>
        <taxon>Hyphomicrobiales</taxon>
        <taxon>Brucellaceae</taxon>
        <taxon>Brucella/Ochrobactrum group</taxon>
        <taxon>Ochrobactrum</taxon>
    </lineage>
</organism>
<gene>
    <name evidence="1" type="ORF">OHAE_4166</name>
</gene>